<evidence type="ECO:0000313" key="1">
    <source>
        <dbReference type="EnsemblPlants" id="AVESA.00010b.r2.7CG0714310.1.CDS"/>
    </source>
</evidence>
<protein>
    <submittedName>
        <fullName evidence="1">Uncharacterized protein</fullName>
    </submittedName>
</protein>
<reference evidence="1" key="2">
    <citation type="submission" date="2025-09" db="UniProtKB">
        <authorList>
            <consortium name="EnsemblPlants"/>
        </authorList>
    </citation>
    <scope>IDENTIFICATION</scope>
</reference>
<accession>A0ACD6A8I6</accession>
<evidence type="ECO:0000313" key="2">
    <source>
        <dbReference type="Proteomes" id="UP001732700"/>
    </source>
</evidence>
<proteinExistence type="predicted"/>
<dbReference type="Proteomes" id="UP001732700">
    <property type="component" value="Chromosome 7C"/>
</dbReference>
<reference evidence="1" key="1">
    <citation type="submission" date="2021-05" db="EMBL/GenBank/DDBJ databases">
        <authorList>
            <person name="Scholz U."/>
            <person name="Mascher M."/>
            <person name="Fiebig A."/>
        </authorList>
    </citation>
    <scope>NUCLEOTIDE SEQUENCE [LARGE SCALE GENOMIC DNA]</scope>
</reference>
<name>A0ACD6A8I6_AVESA</name>
<keyword evidence="2" id="KW-1185">Reference proteome</keyword>
<sequence length="413" mass="45880">MELPGLQFPLDPIERIAFGDSDRDAIALGPGFANLDDHEFEGSVVVGTAGASVADEADSVGLEKRGREISSVAESAGGVGDEPLSAAVIHGRASNAQKRKEIADDGQADSTQSTVHVNPEALGWIRRVRVGGNAVERTLCANRVGALEQTIRSYAEIRGDHVVEPSLGLTVDSLEEAYDFYNLYSWEQGFGIRYGKSRLNPERTKTMQEIVCGCSGKPVKENSRSCRCECPAMIRLLRTKDNGWYITEQRVKHNHAMSATCAEKVFWPLHKHIDTYTKDLVRQLRENNINIGKVYNIIGSFYGAVGNVPFTKRTLKSLCGQISKDQADDDLRKTIEVFAEIASTDREFSYRVLADAESRIRNLMWTNGSSINQYRFFGDAVMFDTTYRTNLYDMPFGLFVGVNNHFQSIILAV</sequence>
<dbReference type="EnsemblPlants" id="AVESA.00010b.r2.7CG0714310.1">
    <property type="protein sequence ID" value="AVESA.00010b.r2.7CG0714310.1.CDS"/>
    <property type="gene ID" value="AVESA.00010b.r2.7CG0714310"/>
</dbReference>
<organism evidence="1 2">
    <name type="scientific">Avena sativa</name>
    <name type="common">Oat</name>
    <dbReference type="NCBI Taxonomy" id="4498"/>
    <lineage>
        <taxon>Eukaryota</taxon>
        <taxon>Viridiplantae</taxon>
        <taxon>Streptophyta</taxon>
        <taxon>Embryophyta</taxon>
        <taxon>Tracheophyta</taxon>
        <taxon>Spermatophyta</taxon>
        <taxon>Magnoliopsida</taxon>
        <taxon>Liliopsida</taxon>
        <taxon>Poales</taxon>
        <taxon>Poaceae</taxon>
        <taxon>BOP clade</taxon>
        <taxon>Pooideae</taxon>
        <taxon>Poodae</taxon>
        <taxon>Poeae</taxon>
        <taxon>Poeae Chloroplast Group 1 (Aveneae type)</taxon>
        <taxon>Aveninae</taxon>
        <taxon>Avena</taxon>
    </lineage>
</organism>